<dbReference type="PROSITE" id="PS00107">
    <property type="entry name" value="PROTEIN_KINASE_ATP"/>
    <property type="match status" value="1"/>
</dbReference>
<dbReference type="InterPro" id="IPR008271">
    <property type="entry name" value="Ser/Thr_kinase_AS"/>
</dbReference>
<dbReference type="EMBL" id="MDYQ01000001">
    <property type="protein sequence ID" value="PRP89838.1"/>
    <property type="molecule type" value="Genomic_DNA"/>
</dbReference>
<keyword evidence="12" id="KW-0175">Coiled coil</keyword>
<evidence type="ECO:0000256" key="13">
    <source>
        <dbReference type="SAM" id="MobiDB-lite"/>
    </source>
</evidence>
<evidence type="ECO:0000256" key="11">
    <source>
        <dbReference type="PROSITE-ProRule" id="PRU10141"/>
    </source>
</evidence>
<feature type="compositionally biased region" description="Low complexity" evidence="13">
    <location>
        <begin position="67"/>
        <end position="83"/>
    </location>
</feature>
<dbReference type="InterPro" id="IPR000719">
    <property type="entry name" value="Prot_kinase_dom"/>
</dbReference>
<organism evidence="15 16">
    <name type="scientific">Planoprotostelium fungivorum</name>
    <dbReference type="NCBI Taxonomy" id="1890364"/>
    <lineage>
        <taxon>Eukaryota</taxon>
        <taxon>Amoebozoa</taxon>
        <taxon>Evosea</taxon>
        <taxon>Variosea</taxon>
        <taxon>Cavosteliida</taxon>
        <taxon>Cavosteliaceae</taxon>
        <taxon>Planoprotostelium</taxon>
    </lineage>
</organism>
<keyword evidence="15" id="KW-0396">Initiation factor</keyword>
<comment type="caution">
    <text evidence="15">The sequence shown here is derived from an EMBL/GenBank/DDBJ whole genome shotgun (WGS) entry which is preliminary data.</text>
</comment>
<evidence type="ECO:0000256" key="9">
    <source>
        <dbReference type="ARBA" id="ARBA00048659"/>
    </source>
</evidence>
<dbReference type="GO" id="GO:0005634">
    <property type="term" value="C:nucleus"/>
    <property type="evidence" value="ECO:0007669"/>
    <property type="project" value="TreeGrafter"/>
</dbReference>
<evidence type="ECO:0000256" key="10">
    <source>
        <dbReference type="ARBA" id="ARBA00048977"/>
    </source>
</evidence>
<dbReference type="InterPro" id="IPR017441">
    <property type="entry name" value="Protein_kinase_ATP_BS"/>
</dbReference>
<evidence type="ECO:0000256" key="12">
    <source>
        <dbReference type="SAM" id="Coils"/>
    </source>
</evidence>
<accession>A0A2P6P0X4</accession>
<dbReference type="Pfam" id="PF00069">
    <property type="entry name" value="Pkinase"/>
    <property type="match status" value="2"/>
</dbReference>
<proteinExistence type="inferred from homology"/>
<dbReference type="SUPFAM" id="SSF56112">
    <property type="entry name" value="Protein kinase-like (PK-like)"/>
    <property type="match status" value="1"/>
</dbReference>
<keyword evidence="5 15" id="KW-0418">Kinase</keyword>
<feature type="binding site" evidence="11">
    <location>
        <position position="426"/>
    </location>
    <ligand>
        <name>ATP</name>
        <dbReference type="ChEBI" id="CHEBI:30616"/>
    </ligand>
</feature>
<name>A0A2P6P0X4_9EUKA</name>
<reference evidence="15 16" key="1">
    <citation type="journal article" date="2018" name="Genome Biol. Evol.">
        <title>Multiple Roots of Fruiting Body Formation in Amoebozoa.</title>
        <authorList>
            <person name="Hillmann F."/>
            <person name="Forbes G."/>
            <person name="Novohradska S."/>
            <person name="Ferling I."/>
            <person name="Riege K."/>
            <person name="Groth M."/>
            <person name="Westermann M."/>
            <person name="Marz M."/>
            <person name="Spaller T."/>
            <person name="Winckler T."/>
            <person name="Schaap P."/>
            <person name="Glockner G."/>
        </authorList>
    </citation>
    <scope>NUCLEOTIDE SEQUENCE [LARGE SCALE GENOMIC DNA]</scope>
    <source>
        <strain evidence="15 16">Jena</strain>
    </source>
</reference>
<dbReference type="CDD" id="cd13996">
    <property type="entry name" value="STKc_EIF2AK"/>
    <property type="match status" value="1"/>
</dbReference>
<keyword evidence="16" id="KW-1185">Reference proteome</keyword>
<gene>
    <name evidence="15" type="ORF">PROFUN_00180</name>
</gene>
<keyword evidence="15" id="KW-0648">Protein biosynthesis</keyword>
<comment type="catalytic activity">
    <reaction evidence="10">
        <text>L-seryl-[protein] + ATP = O-phospho-L-seryl-[protein] + ADP + H(+)</text>
        <dbReference type="Rhea" id="RHEA:17989"/>
        <dbReference type="Rhea" id="RHEA-COMP:9863"/>
        <dbReference type="Rhea" id="RHEA-COMP:11604"/>
        <dbReference type="ChEBI" id="CHEBI:15378"/>
        <dbReference type="ChEBI" id="CHEBI:29999"/>
        <dbReference type="ChEBI" id="CHEBI:30616"/>
        <dbReference type="ChEBI" id="CHEBI:83421"/>
        <dbReference type="ChEBI" id="CHEBI:456216"/>
        <dbReference type="EC" id="2.7.11.1"/>
    </reaction>
    <physiologicalReaction direction="left-to-right" evidence="10">
        <dbReference type="Rhea" id="RHEA:17990"/>
    </physiologicalReaction>
</comment>
<dbReference type="PANTHER" id="PTHR11042:SF160">
    <property type="entry name" value="EUKARYOTIC TRANSLATION INITIATION FACTOR 2-ALPHA KINASE 1"/>
    <property type="match status" value="1"/>
</dbReference>
<evidence type="ECO:0000256" key="3">
    <source>
        <dbReference type="ARBA" id="ARBA00022679"/>
    </source>
</evidence>
<keyword evidence="3" id="KW-0808">Transferase</keyword>
<protein>
    <recommendedName>
        <fullName evidence="1">non-specific serine/threonine protein kinase</fullName>
        <ecNumber evidence="1">2.7.11.1</ecNumber>
    </recommendedName>
</protein>
<keyword evidence="7" id="KW-0652">Protein synthesis inhibitor</keyword>
<keyword evidence="4 11" id="KW-0547">Nucleotide-binding</keyword>
<evidence type="ECO:0000313" key="15">
    <source>
        <dbReference type="EMBL" id="PRP89838.1"/>
    </source>
</evidence>
<dbReference type="InParanoid" id="A0A2P6P0X4"/>
<dbReference type="PANTHER" id="PTHR11042">
    <property type="entry name" value="EUKARYOTIC TRANSLATION INITIATION FACTOR 2-ALPHA KINASE EIF2-ALPHA KINASE -RELATED"/>
    <property type="match status" value="1"/>
</dbReference>
<keyword evidence="6 11" id="KW-0067">ATP-binding</keyword>
<dbReference type="OrthoDB" id="1405469at2759"/>
<keyword evidence="2" id="KW-0723">Serine/threonine-protein kinase</keyword>
<dbReference type="GO" id="GO:0004694">
    <property type="term" value="F:eukaryotic translation initiation factor 2alpha kinase activity"/>
    <property type="evidence" value="ECO:0007669"/>
    <property type="project" value="TreeGrafter"/>
</dbReference>
<dbReference type="InterPro" id="IPR050339">
    <property type="entry name" value="CC_SR_Kinase"/>
</dbReference>
<evidence type="ECO:0000256" key="7">
    <source>
        <dbReference type="ARBA" id="ARBA00023193"/>
    </source>
</evidence>
<dbReference type="InterPro" id="IPR011009">
    <property type="entry name" value="Kinase-like_dom_sf"/>
</dbReference>
<feature type="compositionally biased region" description="Polar residues" evidence="13">
    <location>
        <begin position="109"/>
        <end position="131"/>
    </location>
</feature>
<dbReference type="EC" id="2.7.11.1" evidence="1"/>
<dbReference type="Gene3D" id="1.10.510.10">
    <property type="entry name" value="Transferase(Phosphotransferase) domain 1"/>
    <property type="match status" value="1"/>
</dbReference>
<feature type="coiled-coil region" evidence="12">
    <location>
        <begin position="807"/>
        <end position="834"/>
    </location>
</feature>
<dbReference type="AlphaFoldDB" id="A0A2P6P0X4"/>
<dbReference type="Proteomes" id="UP000241769">
    <property type="component" value="Unassembled WGS sequence"/>
</dbReference>
<dbReference type="GO" id="GO:0005737">
    <property type="term" value="C:cytoplasm"/>
    <property type="evidence" value="ECO:0007669"/>
    <property type="project" value="TreeGrafter"/>
</dbReference>
<feature type="domain" description="Protein kinase" evidence="14">
    <location>
        <begin position="397"/>
        <end position="796"/>
    </location>
</feature>
<dbReference type="GO" id="GO:0017148">
    <property type="term" value="P:negative regulation of translation"/>
    <property type="evidence" value="ECO:0007669"/>
    <property type="project" value="UniProtKB-KW"/>
</dbReference>
<dbReference type="PROSITE" id="PS00108">
    <property type="entry name" value="PROTEIN_KINASE_ST"/>
    <property type="match status" value="1"/>
</dbReference>
<dbReference type="GO" id="GO:0005524">
    <property type="term" value="F:ATP binding"/>
    <property type="evidence" value="ECO:0007669"/>
    <property type="project" value="UniProtKB-UniRule"/>
</dbReference>
<evidence type="ECO:0000313" key="16">
    <source>
        <dbReference type="Proteomes" id="UP000241769"/>
    </source>
</evidence>
<dbReference type="Gene3D" id="3.30.200.20">
    <property type="entry name" value="Phosphorylase Kinase, domain 1"/>
    <property type="match status" value="1"/>
</dbReference>
<sequence length="840" mass="94803">MSFVATLSIQQSDIIPASNERPSLFLSSPFLVKHSAKSSPIDTPHRSPRLFFQRKERDVQADVQRNLPKSDSSSSLQGSSSPLLAPPPTPIISPSSDFGLPIFGDSDSDSFYESPNHHLNSSRVKNASGSLTDDELNPTQEDPDSDVSEDEWDVGMALGFDEEVSSSPTLSSDSIDQIKNSMEMFEEELYQVTGLRRSNGIADTADVTVPRIIHPRITWKVQADGGLSTEQIDYFQGTNSISPPELTITDRLIHIFYEQRMTFCHLLMEHFNQHASSPTHFPTFLRGLSTLGLFCDIFFHFSGAEQVYNAKEFVYACQHEMLTRLAPLRKSINLSLYRACQCLLEGQDLNRQERKNLSIIVQILSSGAQVAPSIGPNEVNGDVTLQCAYPSIFSKEFIQLEHIGKGGFGRVIKVIHKTDGKQYALKLIRFDSADQSTTQQVLREVKTLSSLSHPNVCRFYNAWIESSQYIDNVYNTPARGLVFPEDEISLGDQNNISGSSSIIFEQTSRCDSGECSFRSLSSLGSGSDGLTCQSRLTSVDGDYSMDDRITTGRMDSSDRLDDRMSTSDECSTLLRFGDYDTMQCRKSEEKPPRRFVLFIQMEFYRHNTLRAWLDHRNDSSPNRLVKPQCNVKIFRQITLGLEYIHRKGIFHRDIKPDNILISEDGEFKIGDFGLAKEFEYSMPVVERINEAIQEQLEGEHTGGVGTPSYAGPEQLAGCRYDFKSDIYSLGIILFELYTVFHTYAERSKVLSQLRSQIVPAELQRMFPLECSLILQMTSANVRERPTAQELLFHPLLTTQCKQEENLLIESEENLEAQKVCMKELERRLMELQLADSKTCL</sequence>
<dbReference type="STRING" id="1890364.A0A2P6P0X4"/>
<comment type="similarity">
    <text evidence="8">Belongs to the protein kinase superfamily. Ser/Thr protein kinase family. GCN2 subfamily.</text>
</comment>
<evidence type="ECO:0000256" key="6">
    <source>
        <dbReference type="ARBA" id="ARBA00022840"/>
    </source>
</evidence>
<evidence type="ECO:0000256" key="5">
    <source>
        <dbReference type="ARBA" id="ARBA00022777"/>
    </source>
</evidence>
<feature type="compositionally biased region" description="Acidic residues" evidence="13">
    <location>
        <begin position="132"/>
        <end position="149"/>
    </location>
</feature>
<dbReference type="GO" id="GO:0003743">
    <property type="term" value="F:translation initiation factor activity"/>
    <property type="evidence" value="ECO:0007669"/>
    <property type="project" value="UniProtKB-KW"/>
</dbReference>
<dbReference type="PROSITE" id="PS50011">
    <property type="entry name" value="PROTEIN_KINASE_DOM"/>
    <property type="match status" value="1"/>
</dbReference>
<dbReference type="SMART" id="SM00220">
    <property type="entry name" value="S_TKc"/>
    <property type="match status" value="1"/>
</dbReference>
<evidence type="ECO:0000256" key="2">
    <source>
        <dbReference type="ARBA" id="ARBA00022527"/>
    </source>
</evidence>
<evidence type="ECO:0000259" key="14">
    <source>
        <dbReference type="PROSITE" id="PS50011"/>
    </source>
</evidence>
<comment type="catalytic activity">
    <reaction evidence="9">
        <text>L-threonyl-[protein] + ATP = O-phospho-L-threonyl-[protein] + ADP + H(+)</text>
        <dbReference type="Rhea" id="RHEA:46608"/>
        <dbReference type="Rhea" id="RHEA-COMP:11060"/>
        <dbReference type="Rhea" id="RHEA-COMP:11605"/>
        <dbReference type="ChEBI" id="CHEBI:15378"/>
        <dbReference type="ChEBI" id="CHEBI:30013"/>
        <dbReference type="ChEBI" id="CHEBI:30616"/>
        <dbReference type="ChEBI" id="CHEBI:61977"/>
        <dbReference type="ChEBI" id="CHEBI:456216"/>
        <dbReference type="EC" id="2.7.11.1"/>
    </reaction>
    <physiologicalReaction direction="left-to-right" evidence="9">
        <dbReference type="Rhea" id="RHEA:46609"/>
    </physiologicalReaction>
</comment>
<evidence type="ECO:0000256" key="8">
    <source>
        <dbReference type="ARBA" id="ARBA00037982"/>
    </source>
</evidence>
<evidence type="ECO:0000256" key="1">
    <source>
        <dbReference type="ARBA" id="ARBA00012513"/>
    </source>
</evidence>
<evidence type="ECO:0000256" key="4">
    <source>
        <dbReference type="ARBA" id="ARBA00022741"/>
    </source>
</evidence>
<feature type="region of interest" description="Disordered" evidence="13">
    <location>
        <begin position="35"/>
        <end position="149"/>
    </location>
</feature>